<reference evidence="6 7" key="1">
    <citation type="submission" date="2019-03" db="EMBL/GenBank/DDBJ databases">
        <title>Draft genome sequences of novel Actinobacteria.</title>
        <authorList>
            <person name="Sahin N."/>
            <person name="Ay H."/>
            <person name="Saygin H."/>
        </authorList>
    </citation>
    <scope>NUCLEOTIDE SEQUENCE [LARGE SCALE GENOMIC DNA]</scope>
    <source>
        <strain evidence="6 7">DSM 45347</strain>
    </source>
</reference>
<dbReference type="OrthoDB" id="3460818at2"/>
<comment type="subcellular location">
    <subcellularLocation>
        <location evidence="1">Cell envelope</location>
    </subcellularLocation>
</comment>
<evidence type="ECO:0000256" key="2">
    <source>
        <dbReference type="ARBA" id="ARBA00007639"/>
    </source>
</evidence>
<comment type="similarity">
    <text evidence="2">Belongs to the bacterial solute-binding protein 2 family.</text>
</comment>
<dbReference type="InterPro" id="IPR028082">
    <property type="entry name" value="Peripla_BP_I"/>
</dbReference>
<dbReference type="Pfam" id="PF13407">
    <property type="entry name" value="Peripla_BP_4"/>
    <property type="match status" value="1"/>
</dbReference>
<feature type="domain" description="Periplasmic binding protein" evidence="5">
    <location>
        <begin position="92"/>
        <end position="333"/>
    </location>
</feature>
<accession>A0A4V2XNC3</accession>
<evidence type="ECO:0000256" key="3">
    <source>
        <dbReference type="ARBA" id="ARBA00022729"/>
    </source>
</evidence>
<dbReference type="SUPFAM" id="SSF53822">
    <property type="entry name" value="Periplasmic binding protein-like I"/>
    <property type="match status" value="1"/>
</dbReference>
<keyword evidence="7" id="KW-1185">Reference proteome</keyword>
<comment type="caution">
    <text evidence="6">The sequence shown here is derived from an EMBL/GenBank/DDBJ whole genome shotgun (WGS) entry which is preliminary data.</text>
</comment>
<evidence type="ECO:0000259" key="5">
    <source>
        <dbReference type="Pfam" id="PF13407"/>
    </source>
</evidence>
<protein>
    <submittedName>
        <fullName evidence="6">Sugar ABC transporter substrate-binding protein</fullName>
    </submittedName>
</protein>
<dbReference type="AlphaFoldDB" id="A0A4V2XNC3"/>
<dbReference type="EMBL" id="SMJW01000030">
    <property type="protein sequence ID" value="TDC17616.1"/>
    <property type="molecule type" value="Genomic_DNA"/>
</dbReference>
<feature type="signal peptide" evidence="4">
    <location>
        <begin position="1"/>
        <end position="34"/>
    </location>
</feature>
<evidence type="ECO:0000313" key="6">
    <source>
        <dbReference type="EMBL" id="TDC17616.1"/>
    </source>
</evidence>
<dbReference type="RefSeq" id="WP_131938468.1">
    <property type="nucleotide sequence ID" value="NZ_BAAAMX010000002.1"/>
</dbReference>
<dbReference type="PANTHER" id="PTHR46847:SF1">
    <property type="entry name" value="D-ALLOSE-BINDING PERIPLASMIC PROTEIN-RELATED"/>
    <property type="match status" value="1"/>
</dbReference>
<organism evidence="6 7">
    <name type="scientific">Actinomadura bangladeshensis</name>
    <dbReference type="NCBI Taxonomy" id="453573"/>
    <lineage>
        <taxon>Bacteria</taxon>
        <taxon>Bacillati</taxon>
        <taxon>Actinomycetota</taxon>
        <taxon>Actinomycetes</taxon>
        <taxon>Streptosporangiales</taxon>
        <taxon>Thermomonosporaceae</taxon>
        <taxon>Actinomadura</taxon>
    </lineage>
</organism>
<evidence type="ECO:0000313" key="7">
    <source>
        <dbReference type="Proteomes" id="UP000295431"/>
    </source>
</evidence>
<proteinExistence type="inferred from homology"/>
<dbReference type="InterPro" id="IPR025997">
    <property type="entry name" value="SBP_2_dom"/>
</dbReference>
<sequence>MDTRTKVRRAKVRRARTAAALAAAVLALPMAACSTGTTAAAAGAAQSKDIELPAMKAVTTFVGPTESFDAPRKKHIMVLVCGNTGYGCVREGNAVKQAAAELGWTADLVDGRLDPTVWNRAVKQAVDSGIDGIVSVASDPNLMGEAMQRVAAEKVPFVMLGQTPKDGDVPGVQTWIRPDTLEGGKAAAAWIKADSDGQGTVLILDLPDFTDIMKRHDTIARTLASECAGCKVHRAEVASQTIGTSLAPLVTSQLRQHPDVNYVWGPDDSVGDFVAQGIQQAGKSSTVKLLSTSGTTPSSVARLKNGTQAADLLFPDDYMGWLAVDSLARGIAGRPVEKVWDAPQRLFTAKNIGEAPSDLAKVGWSTEFEYKPEFRKLWGLQ</sequence>
<dbReference type="GO" id="GO:0030313">
    <property type="term" value="C:cell envelope"/>
    <property type="evidence" value="ECO:0007669"/>
    <property type="project" value="UniProtKB-SubCell"/>
</dbReference>
<dbReference type="PANTHER" id="PTHR46847">
    <property type="entry name" value="D-ALLOSE-BINDING PERIPLASMIC PROTEIN-RELATED"/>
    <property type="match status" value="1"/>
</dbReference>
<dbReference type="Gene3D" id="3.40.50.2300">
    <property type="match status" value="2"/>
</dbReference>
<gene>
    <name evidence="6" type="ORF">E1284_08545</name>
</gene>
<dbReference type="GO" id="GO:0030246">
    <property type="term" value="F:carbohydrate binding"/>
    <property type="evidence" value="ECO:0007669"/>
    <property type="project" value="UniProtKB-ARBA"/>
</dbReference>
<keyword evidence="3 4" id="KW-0732">Signal</keyword>
<feature type="chain" id="PRO_5038994178" evidence="4">
    <location>
        <begin position="35"/>
        <end position="381"/>
    </location>
</feature>
<name>A0A4V2XNC3_9ACTN</name>
<evidence type="ECO:0000256" key="1">
    <source>
        <dbReference type="ARBA" id="ARBA00004196"/>
    </source>
</evidence>
<dbReference type="Proteomes" id="UP000295431">
    <property type="component" value="Unassembled WGS sequence"/>
</dbReference>
<evidence type="ECO:0000256" key="4">
    <source>
        <dbReference type="SAM" id="SignalP"/>
    </source>
</evidence>